<evidence type="ECO:0000313" key="2">
    <source>
        <dbReference type="Proteomes" id="UP000030143"/>
    </source>
</evidence>
<dbReference type="RefSeq" id="XP_016595643.1">
    <property type="nucleotide sequence ID" value="XM_016742921.1"/>
</dbReference>
<gene>
    <name evidence="1" type="ORF">PEX2_056470</name>
</gene>
<organism evidence="1 2">
    <name type="scientific">Penicillium expansum</name>
    <name type="common">Blue mold rot fungus</name>
    <dbReference type="NCBI Taxonomy" id="27334"/>
    <lineage>
        <taxon>Eukaryota</taxon>
        <taxon>Fungi</taxon>
        <taxon>Dikarya</taxon>
        <taxon>Ascomycota</taxon>
        <taxon>Pezizomycotina</taxon>
        <taxon>Eurotiomycetes</taxon>
        <taxon>Eurotiomycetidae</taxon>
        <taxon>Eurotiales</taxon>
        <taxon>Aspergillaceae</taxon>
        <taxon>Penicillium</taxon>
    </lineage>
</organism>
<protein>
    <submittedName>
        <fullName evidence="1">Uncharacterized protein</fullName>
    </submittedName>
</protein>
<proteinExistence type="predicted"/>
<dbReference type="Proteomes" id="UP000030143">
    <property type="component" value="Unassembled WGS sequence"/>
</dbReference>
<keyword evidence="2" id="KW-1185">Reference proteome</keyword>
<accession>A0A0A2ICS9</accession>
<name>A0A0A2ICS9_PENEN</name>
<reference evidence="1 2" key="1">
    <citation type="journal article" date="2015" name="Mol. Plant Microbe Interact.">
        <title>Genome, transcriptome, and functional analyses of Penicillium expansum provide new insights into secondary metabolism and pathogenicity.</title>
        <authorList>
            <person name="Ballester A.R."/>
            <person name="Marcet-Houben M."/>
            <person name="Levin E."/>
            <person name="Sela N."/>
            <person name="Selma-Lazaro C."/>
            <person name="Carmona L."/>
            <person name="Wisniewski M."/>
            <person name="Droby S."/>
            <person name="Gonzalez-Candelas L."/>
            <person name="Gabaldon T."/>
        </authorList>
    </citation>
    <scope>NUCLEOTIDE SEQUENCE [LARGE SCALE GENOMIC DNA]</scope>
    <source>
        <strain evidence="1 2">MD-8</strain>
    </source>
</reference>
<dbReference type="GeneID" id="27678340"/>
<sequence>MDFCFCFCLFSLSFAEFYCLLGCVYTLLEMYINFCRSGYILAVSLSSITSTIQECGLAPLYYKTDTSHSSLPLSSNRYFNP</sequence>
<dbReference type="HOGENOM" id="CLU_2574597_0_0_1"/>
<dbReference type="AlphaFoldDB" id="A0A0A2ICS9"/>
<dbReference type="EMBL" id="JQFZ01000252">
    <property type="protein sequence ID" value="KGO53004.1"/>
    <property type="molecule type" value="Genomic_DNA"/>
</dbReference>
<dbReference type="VEuPathDB" id="FungiDB:PEXP_036170"/>
<evidence type="ECO:0000313" key="1">
    <source>
        <dbReference type="EMBL" id="KGO53004.1"/>
    </source>
</evidence>
<comment type="caution">
    <text evidence="1">The sequence shown here is derived from an EMBL/GenBank/DDBJ whole genome shotgun (WGS) entry which is preliminary data.</text>
</comment>